<name>A0A1I3N9J3_9FLAO</name>
<protein>
    <submittedName>
        <fullName evidence="5">Periplasmic chaperone for outer membrane proteins SurA</fullName>
    </submittedName>
</protein>
<evidence type="ECO:0000259" key="4">
    <source>
        <dbReference type="PROSITE" id="PS50198"/>
    </source>
</evidence>
<dbReference type="PROSITE" id="PS50198">
    <property type="entry name" value="PPIC_PPIASE_2"/>
    <property type="match status" value="2"/>
</dbReference>
<organism evidence="5 6">
    <name type="scientific">Myroides guanonis</name>
    <dbReference type="NCBI Taxonomy" id="1150112"/>
    <lineage>
        <taxon>Bacteria</taxon>
        <taxon>Pseudomonadati</taxon>
        <taxon>Bacteroidota</taxon>
        <taxon>Flavobacteriia</taxon>
        <taxon>Flavobacteriales</taxon>
        <taxon>Flavobacteriaceae</taxon>
        <taxon>Myroides</taxon>
    </lineage>
</organism>
<accession>A0A1I3N9J3</accession>
<dbReference type="STRING" id="1150112.SAMN04487893_10311"/>
<dbReference type="Gene3D" id="3.10.50.40">
    <property type="match status" value="2"/>
</dbReference>
<dbReference type="Proteomes" id="UP000243887">
    <property type="component" value="Unassembled WGS sequence"/>
</dbReference>
<evidence type="ECO:0000313" key="6">
    <source>
        <dbReference type="Proteomes" id="UP000243887"/>
    </source>
</evidence>
<keyword evidence="6" id="KW-1185">Reference proteome</keyword>
<dbReference type="InterPro" id="IPR050280">
    <property type="entry name" value="OMP_Chaperone_SurA"/>
</dbReference>
<dbReference type="PANTHER" id="PTHR47637:SF1">
    <property type="entry name" value="CHAPERONE SURA"/>
    <property type="match status" value="1"/>
</dbReference>
<proteinExistence type="predicted"/>
<dbReference type="GO" id="GO:0003755">
    <property type="term" value="F:peptidyl-prolyl cis-trans isomerase activity"/>
    <property type="evidence" value="ECO:0007669"/>
    <property type="project" value="UniProtKB-KW"/>
</dbReference>
<keyword evidence="1 3" id="KW-0732">Signal</keyword>
<dbReference type="SUPFAM" id="SSF54534">
    <property type="entry name" value="FKBP-like"/>
    <property type="match status" value="2"/>
</dbReference>
<feature type="domain" description="PpiC" evidence="4">
    <location>
        <begin position="187"/>
        <end position="288"/>
    </location>
</feature>
<sequence length="465" mass="53095">MMQQKTRNMKFINKRKALVFGLLLTLTGVGVMAQDDAKKKVDGVVGVVGEYVILDSDIDKTLVELQAQGISTAGITRCQMFGKLLEDRMFAHHAIQDSLEVTDVEINGFMDQQIETMVERVGSMKEILAFYNKKSVEEFREYFYDIVKQNKLTQNMQSHIVKNVQITPEEVRQFFNEIPKDQLPMVGDEVELAEIVVKPVVSKEQKQKVIDRLNEMRSEVLNGGGSFFSKAVLFSEDKASVPNGGFYSITKKTAFVKEFKDVAFSMAEGEISAPFESEYGFHIIYLEKIRGQQLDLRHILLSPKPTEEAVEEAKVKIEGIRKKIVDGEITFEEAALASSDEKDTRNNGGILRHPMTQDPRFELNKMEDRSLYSLVSNLKEGEISQPAIKVGQTGDKSYRIVKVNKRLKEHLIDYVEDYTKVKELALNKKQGEAVSKWLNDKINDTYIDIQGEYRDCEFQNNWLKK</sequence>
<dbReference type="InterPro" id="IPR027304">
    <property type="entry name" value="Trigger_fact/SurA_dom_sf"/>
</dbReference>
<dbReference type="InterPro" id="IPR000297">
    <property type="entry name" value="PPIase_PpiC"/>
</dbReference>
<feature type="chain" id="PRO_5017260027" evidence="3">
    <location>
        <begin position="34"/>
        <end position="465"/>
    </location>
</feature>
<feature type="domain" description="PpiC" evidence="4">
    <location>
        <begin position="291"/>
        <end position="386"/>
    </location>
</feature>
<keyword evidence="2" id="KW-0413">Isomerase</keyword>
<evidence type="ECO:0000256" key="3">
    <source>
        <dbReference type="SAM" id="SignalP"/>
    </source>
</evidence>
<dbReference type="AlphaFoldDB" id="A0A1I3N9J3"/>
<dbReference type="EMBL" id="FORU01000003">
    <property type="protein sequence ID" value="SFJ05902.1"/>
    <property type="molecule type" value="Genomic_DNA"/>
</dbReference>
<feature type="signal peptide" evidence="3">
    <location>
        <begin position="1"/>
        <end position="33"/>
    </location>
</feature>
<evidence type="ECO:0000256" key="2">
    <source>
        <dbReference type="PROSITE-ProRule" id="PRU00278"/>
    </source>
</evidence>
<dbReference type="SUPFAM" id="SSF109998">
    <property type="entry name" value="Triger factor/SurA peptide-binding domain-like"/>
    <property type="match status" value="1"/>
</dbReference>
<dbReference type="PANTHER" id="PTHR47637">
    <property type="entry name" value="CHAPERONE SURA"/>
    <property type="match status" value="1"/>
</dbReference>
<dbReference type="InterPro" id="IPR046357">
    <property type="entry name" value="PPIase_dom_sf"/>
</dbReference>
<keyword evidence="2" id="KW-0697">Rotamase</keyword>
<dbReference type="Pfam" id="PF00639">
    <property type="entry name" value="Rotamase"/>
    <property type="match status" value="2"/>
</dbReference>
<gene>
    <name evidence="5" type="ORF">SAMN04487893_10311</name>
</gene>
<reference evidence="6" key="1">
    <citation type="submission" date="2016-10" db="EMBL/GenBank/DDBJ databases">
        <authorList>
            <person name="Varghese N."/>
            <person name="Submissions S."/>
        </authorList>
    </citation>
    <scope>NUCLEOTIDE SEQUENCE [LARGE SCALE GENOMIC DNA]</scope>
    <source>
        <strain evidence="6">DSM 26542</strain>
    </source>
</reference>
<evidence type="ECO:0000256" key="1">
    <source>
        <dbReference type="ARBA" id="ARBA00022729"/>
    </source>
</evidence>
<evidence type="ECO:0000313" key="5">
    <source>
        <dbReference type="EMBL" id="SFJ05902.1"/>
    </source>
</evidence>